<dbReference type="EMBL" id="MKWS01000001">
    <property type="protein sequence ID" value="RVD79715.1"/>
    <property type="molecule type" value="Genomic_DNA"/>
</dbReference>
<gene>
    <name evidence="2" type="ORF">A9HBioS_0239</name>
</gene>
<dbReference type="Gene3D" id="2.40.128.130">
    <property type="entry name" value="Autotransporter beta-domain"/>
    <property type="match status" value="1"/>
</dbReference>
<dbReference type="SUPFAM" id="SSF51126">
    <property type="entry name" value="Pectin lyase-like"/>
    <property type="match status" value="1"/>
</dbReference>
<dbReference type="PANTHER" id="PTHR35037">
    <property type="entry name" value="C-TERMINAL REGION OF AIDA-LIKE PROTEIN"/>
    <property type="match status" value="1"/>
</dbReference>
<dbReference type="GO" id="GO:0019867">
    <property type="term" value="C:outer membrane"/>
    <property type="evidence" value="ECO:0007669"/>
    <property type="project" value="InterPro"/>
</dbReference>
<dbReference type="InterPro" id="IPR004899">
    <property type="entry name" value="Pertactin_central"/>
</dbReference>
<protein>
    <submittedName>
        <fullName evidence="2">Outer membrane autotransporter</fullName>
    </submittedName>
</protein>
<dbReference type="InterPro" id="IPR036709">
    <property type="entry name" value="Autotransporte_beta_dom_sf"/>
</dbReference>
<dbReference type="SUPFAM" id="SSF103515">
    <property type="entry name" value="Autotransporter"/>
    <property type="match status" value="1"/>
</dbReference>
<dbReference type="Pfam" id="PF03212">
    <property type="entry name" value="Pertactin"/>
    <property type="match status" value="1"/>
</dbReference>
<evidence type="ECO:0000313" key="2">
    <source>
        <dbReference type="EMBL" id="RVD79715.1"/>
    </source>
</evidence>
<dbReference type="AlphaFoldDB" id="A0AA94ESL0"/>
<evidence type="ECO:0000259" key="1">
    <source>
        <dbReference type="PROSITE" id="PS51208"/>
    </source>
</evidence>
<sequence>MPGTAVLNLDDTQALNISLNGGTLNAAAAVTAPIEASSEAQVNLSRSTVTSSGFDTAVSLVDSTATITGSTLSSQGTALSLARNLAAPGGSTATVTDSSLQGGIYGAAVTSLSTLNLINSRATASDPDGVGLELLGGTANVSAGSSVVGGLNGVMFEQDTPAASAGQGQLTVDGSTIQGLTGAAISVNYASPADQPVLIDVRNGSSLIGGNGNILEVIDGGAVRFQVDNSQLTGNIDVASGGSASVLLQNNASLAGSLLNVNSVVLDTRSTLTGNVQGSGINASVVLKNASNLNGNVVNAGTVTLDTQSTLTGNVQGTGENASVVLKNGSNLNGNVVNAGTVTLDTQSTLTGSVQGTGENAGVVLKNGSNLNGNVFNVDAVTLDTQSVMTGNIQSSGAGVVALDNNAIFTGAVTGVREMSVNRGAQWNMVGNNTLGSLAMQGDSAVRLGTKEAFGRLDVANLSGNGRFLMDTDLATGNTDFLNVTQSATGQHQLVVAATASESVSGAPVKVGNIASGDAQFSLKNGQVDIGALAYKLVKEGEGLYLQPDASTPSTGTKTAMAIAGTAPTVIYSEMTTLNTRLGDRRMAGTQPRARSAGALDADSEGGGYGIWIRTYGNQYNVKSAYGDGYKQNQTGVSLGADAPLPFGDGQWLIGAFGGYSTTNLNLSRGSSGSIDSVYLGTYLTWYDQATGYYVDTVAKVNRFNNDVKVTLSDDTRTKGDFNNLGLSGSVEAGKHIVLRNGYFIEPSVQVGVAAVQGKNYSLDNGLQVSSDETRSLLGKVGMTVGREITLDNGSKLQPRLRAAVSHEFVNNNRVSVNETDFNNDLSSTSLELTGGINWIPVNNKWQVYAEVSTSQGSKIDQELGGSVGLSYNF</sequence>
<dbReference type="NCBIfam" id="TIGR01414">
    <property type="entry name" value="autotrans_barl"/>
    <property type="match status" value="1"/>
</dbReference>
<dbReference type="InterPro" id="IPR006315">
    <property type="entry name" value="OM_autotransptr_brl_dom"/>
</dbReference>
<name>A0AA94ESL0_9PSED</name>
<dbReference type="Pfam" id="PF03797">
    <property type="entry name" value="Autotransporter"/>
    <property type="match status" value="1"/>
</dbReference>
<dbReference type="SMART" id="SM00869">
    <property type="entry name" value="Autotransporter"/>
    <property type="match status" value="1"/>
</dbReference>
<organism evidence="2 3">
    <name type="scientific">Pseudomonas koreensis</name>
    <dbReference type="NCBI Taxonomy" id="198620"/>
    <lineage>
        <taxon>Bacteria</taxon>
        <taxon>Pseudomonadati</taxon>
        <taxon>Pseudomonadota</taxon>
        <taxon>Gammaproteobacteria</taxon>
        <taxon>Pseudomonadales</taxon>
        <taxon>Pseudomonadaceae</taxon>
        <taxon>Pseudomonas</taxon>
    </lineage>
</organism>
<dbReference type="InterPro" id="IPR011050">
    <property type="entry name" value="Pectin_lyase_fold/virulence"/>
</dbReference>
<dbReference type="PANTHER" id="PTHR35037:SF7">
    <property type="entry name" value="AUTOTRANSPORTER"/>
    <property type="match status" value="1"/>
</dbReference>
<dbReference type="Proteomes" id="UP000288002">
    <property type="component" value="Unassembled WGS sequence"/>
</dbReference>
<proteinExistence type="predicted"/>
<dbReference type="InterPro" id="IPR012332">
    <property type="entry name" value="Autotransporter_pectin_lyase_C"/>
</dbReference>
<feature type="domain" description="Autotransporter" evidence="1">
    <location>
        <begin position="604"/>
        <end position="874"/>
    </location>
</feature>
<accession>A0AA94ESL0</accession>
<evidence type="ECO:0000313" key="3">
    <source>
        <dbReference type="Proteomes" id="UP000288002"/>
    </source>
</evidence>
<dbReference type="InterPro" id="IPR005546">
    <property type="entry name" value="Autotransporte_beta"/>
</dbReference>
<comment type="caution">
    <text evidence="2">The sequence shown here is derived from an EMBL/GenBank/DDBJ whole genome shotgun (WGS) entry which is preliminary data.</text>
</comment>
<reference evidence="2 3" key="1">
    <citation type="submission" date="2016-10" db="EMBL/GenBank/DDBJ databases">
        <title>Search of new enzymes for the oxidation of sulfur compounds.</title>
        <authorList>
            <person name="Novo A."/>
            <person name="Moreira I.S."/>
            <person name="Castro P.M."/>
        </authorList>
    </citation>
    <scope>NUCLEOTIDE SEQUENCE [LARGE SCALE GENOMIC DNA]</scope>
    <source>
        <strain evidence="2 3">A9</strain>
    </source>
</reference>
<dbReference type="InterPro" id="IPR051551">
    <property type="entry name" value="Autotransporter_adhesion"/>
</dbReference>
<dbReference type="CDD" id="cd01343">
    <property type="entry name" value="PL1_Passenger_AT"/>
    <property type="match status" value="1"/>
</dbReference>
<dbReference type="PROSITE" id="PS51208">
    <property type="entry name" value="AUTOTRANSPORTER"/>
    <property type="match status" value="1"/>
</dbReference>
<dbReference type="Gene3D" id="2.160.20.20">
    <property type="match status" value="2"/>
</dbReference>